<keyword evidence="1" id="KW-0732">Signal</keyword>
<feature type="chain" id="PRO_5045686665" evidence="1">
    <location>
        <begin position="38"/>
        <end position="61"/>
    </location>
</feature>
<comment type="caution">
    <text evidence="2">The sequence shown here is derived from an EMBL/GenBank/DDBJ whole genome shotgun (WGS) entry which is preliminary data.</text>
</comment>
<protein>
    <submittedName>
        <fullName evidence="2">Uncharacterized protein</fullName>
    </submittedName>
</protein>
<feature type="signal peptide" evidence="1">
    <location>
        <begin position="1"/>
        <end position="37"/>
    </location>
</feature>
<dbReference type="RefSeq" id="WP_271275546.1">
    <property type="nucleotide sequence ID" value="NZ_BAABFD010000026.1"/>
</dbReference>
<dbReference type="EMBL" id="JAPNUD010000011">
    <property type="protein sequence ID" value="MDA0640259.1"/>
    <property type="molecule type" value="Genomic_DNA"/>
</dbReference>
<gene>
    <name evidence="2" type="ORF">OUY24_06475</name>
</gene>
<keyword evidence="3" id="KW-1185">Reference proteome</keyword>
<evidence type="ECO:0000256" key="1">
    <source>
        <dbReference type="SAM" id="SignalP"/>
    </source>
</evidence>
<name>A0ABT4SSZ3_9ACTN</name>
<accession>A0ABT4SSZ3</accession>
<dbReference type="Proteomes" id="UP001212498">
    <property type="component" value="Unassembled WGS sequence"/>
</dbReference>
<proteinExistence type="predicted"/>
<sequence length="61" mass="6722">MTNQNKTGAFARTSRRIAAAVVIAAASLAIIGTAAQAKPRYDDYYPCWVEDYGWMYCKDVG</sequence>
<organism evidence="2 3">
    <name type="scientific">Nonomuraea ferruginea</name>
    <dbReference type="NCBI Taxonomy" id="46174"/>
    <lineage>
        <taxon>Bacteria</taxon>
        <taxon>Bacillati</taxon>
        <taxon>Actinomycetota</taxon>
        <taxon>Actinomycetes</taxon>
        <taxon>Streptosporangiales</taxon>
        <taxon>Streptosporangiaceae</taxon>
        <taxon>Nonomuraea</taxon>
    </lineage>
</organism>
<reference evidence="2 3" key="1">
    <citation type="submission" date="2022-11" db="EMBL/GenBank/DDBJ databases">
        <title>Nonomuraea corallina sp. nov., a new species of the genus Nonomuraea isolated from sea side sediment in Thai sea.</title>
        <authorList>
            <person name="Ngamcharungchit C."/>
            <person name="Matsumoto A."/>
            <person name="Suriyachadkun C."/>
            <person name="Panbangred W."/>
            <person name="Inahashi Y."/>
            <person name="Intra B."/>
        </authorList>
    </citation>
    <scope>NUCLEOTIDE SEQUENCE [LARGE SCALE GENOMIC DNA]</scope>
    <source>
        <strain evidence="2 3">DSM 43553</strain>
    </source>
</reference>
<evidence type="ECO:0000313" key="3">
    <source>
        <dbReference type="Proteomes" id="UP001212498"/>
    </source>
</evidence>
<evidence type="ECO:0000313" key="2">
    <source>
        <dbReference type="EMBL" id="MDA0640259.1"/>
    </source>
</evidence>